<keyword evidence="6 9" id="KW-1133">Transmembrane helix</keyword>
<dbReference type="GO" id="GO:0032217">
    <property type="term" value="F:riboflavin transmembrane transporter activity"/>
    <property type="evidence" value="ECO:0007669"/>
    <property type="project" value="UniProtKB-UniRule"/>
</dbReference>
<evidence type="ECO:0000256" key="8">
    <source>
        <dbReference type="PIRNR" id="PIRNR037778"/>
    </source>
</evidence>
<dbReference type="Pfam" id="PF12822">
    <property type="entry name" value="ECF_trnsprt"/>
    <property type="match status" value="1"/>
</dbReference>
<comment type="similarity">
    <text evidence="2 8">Belongs to the prokaryotic riboflavin transporter (P-RFT) (TC 2.A.87) family.</text>
</comment>
<keyword evidence="5 9" id="KW-0812">Transmembrane</keyword>
<reference evidence="10 11" key="1">
    <citation type="submission" date="2018-08" db="EMBL/GenBank/DDBJ databases">
        <title>A genome reference for cultivated species of the human gut microbiota.</title>
        <authorList>
            <person name="Zou Y."/>
            <person name="Xue W."/>
            <person name="Luo G."/>
        </authorList>
    </citation>
    <scope>NUCLEOTIDE SEQUENCE [LARGE SCALE GENOMIC DNA]</scope>
    <source>
        <strain evidence="10 11">AM28-23</strain>
    </source>
</reference>
<dbReference type="Gene3D" id="1.10.1760.20">
    <property type="match status" value="1"/>
</dbReference>
<evidence type="ECO:0000256" key="9">
    <source>
        <dbReference type="SAM" id="Phobius"/>
    </source>
</evidence>
<comment type="caution">
    <text evidence="10">The sequence shown here is derived from an EMBL/GenBank/DDBJ whole genome shotgun (WGS) entry which is preliminary data.</text>
</comment>
<comment type="function">
    <text evidence="8">Probably a riboflavin-binding protein that interacts with the energy-coupling factor (ECF) ABC-transporter complex.</text>
</comment>
<evidence type="ECO:0000256" key="1">
    <source>
        <dbReference type="ARBA" id="ARBA00004651"/>
    </source>
</evidence>
<evidence type="ECO:0000313" key="11">
    <source>
        <dbReference type="Proteomes" id="UP000283745"/>
    </source>
</evidence>
<evidence type="ECO:0000256" key="4">
    <source>
        <dbReference type="ARBA" id="ARBA00022475"/>
    </source>
</evidence>
<name>A0A414J8T6_9FIRM</name>
<keyword evidence="3 8" id="KW-0813">Transport</keyword>
<dbReference type="InterPro" id="IPR025720">
    <property type="entry name" value="RibU"/>
</dbReference>
<protein>
    <recommendedName>
        <fullName evidence="8">Riboflavin transporter</fullName>
    </recommendedName>
</protein>
<dbReference type="PIRSF" id="PIRSF037778">
    <property type="entry name" value="UCP037778_transp_RibU"/>
    <property type="match status" value="1"/>
</dbReference>
<dbReference type="AlphaFoldDB" id="A0A414J8T6"/>
<feature type="transmembrane region" description="Helical" evidence="9">
    <location>
        <begin position="94"/>
        <end position="111"/>
    </location>
</feature>
<evidence type="ECO:0000313" key="10">
    <source>
        <dbReference type="EMBL" id="RHE40881.1"/>
    </source>
</evidence>
<dbReference type="EMBL" id="QSKF01000003">
    <property type="protein sequence ID" value="RHE40881.1"/>
    <property type="molecule type" value="Genomic_DNA"/>
</dbReference>
<organism evidence="10 11">
    <name type="scientific">Blautia obeum</name>
    <dbReference type="NCBI Taxonomy" id="40520"/>
    <lineage>
        <taxon>Bacteria</taxon>
        <taxon>Bacillati</taxon>
        <taxon>Bacillota</taxon>
        <taxon>Clostridia</taxon>
        <taxon>Lachnospirales</taxon>
        <taxon>Lachnospiraceae</taxon>
        <taxon>Blautia</taxon>
    </lineage>
</organism>
<evidence type="ECO:0000256" key="5">
    <source>
        <dbReference type="ARBA" id="ARBA00022692"/>
    </source>
</evidence>
<feature type="transmembrane region" description="Helical" evidence="9">
    <location>
        <begin position="123"/>
        <end position="146"/>
    </location>
</feature>
<evidence type="ECO:0000256" key="7">
    <source>
        <dbReference type="ARBA" id="ARBA00023136"/>
    </source>
</evidence>
<gene>
    <name evidence="10" type="ORF">DW740_04930</name>
</gene>
<accession>A0A414J8T6</accession>
<dbReference type="Proteomes" id="UP000283745">
    <property type="component" value="Unassembled WGS sequence"/>
</dbReference>
<dbReference type="GO" id="GO:0005886">
    <property type="term" value="C:plasma membrane"/>
    <property type="evidence" value="ECO:0007669"/>
    <property type="project" value="UniProtKB-SubCell"/>
</dbReference>
<evidence type="ECO:0000256" key="3">
    <source>
        <dbReference type="ARBA" id="ARBA00022448"/>
    </source>
</evidence>
<feature type="transmembrane region" description="Helical" evidence="9">
    <location>
        <begin position="20"/>
        <end position="43"/>
    </location>
</feature>
<proteinExistence type="inferred from homology"/>
<dbReference type="PANTHER" id="PTHR38438:SF1">
    <property type="entry name" value="RIBOFLAVIN TRANSPORTER RIBU"/>
    <property type="match status" value="1"/>
</dbReference>
<dbReference type="RefSeq" id="WP_118048535.1">
    <property type="nucleotide sequence ID" value="NZ_CABJFK010000003.1"/>
</dbReference>
<dbReference type="PANTHER" id="PTHR38438">
    <property type="entry name" value="RIBOFLAVIN TRANSPORTER RIBU"/>
    <property type="match status" value="1"/>
</dbReference>
<feature type="transmembrane region" description="Helical" evidence="9">
    <location>
        <begin position="174"/>
        <end position="201"/>
    </location>
</feature>
<keyword evidence="4 8" id="KW-1003">Cell membrane</keyword>
<comment type="subcellular location">
    <subcellularLocation>
        <location evidence="1">Cell membrane</location>
        <topology evidence="1">Multi-pass membrane protein</topology>
    </subcellularLocation>
</comment>
<sequence>MSEQVLRNGNVMERSRTRTITQIAMLGALAGVLMNIEFPIPFLAPSFYQLDFSEIPVLVGTFAMGPIAGILIEVVKVLVHLVTMGTVTAGVGDLANFIFGCTFVVPAGLIYRLHHTKSRKHAVLGMAAGTLLTTAAACLMNAFVLLPAYGKAFGMPIEAFIEMGAAVNSSVHSLLGFVALIIVPFNLFKYTLTSVIVFFIYKRIRVILKGD</sequence>
<evidence type="ECO:0000256" key="6">
    <source>
        <dbReference type="ARBA" id="ARBA00022989"/>
    </source>
</evidence>
<dbReference type="InterPro" id="IPR024529">
    <property type="entry name" value="ECF_trnsprt_substrate-spec"/>
</dbReference>
<keyword evidence="7 8" id="KW-0472">Membrane</keyword>
<evidence type="ECO:0000256" key="2">
    <source>
        <dbReference type="ARBA" id="ARBA00005540"/>
    </source>
</evidence>